<accession>A0A6N2WMK4</accession>
<gene>
    <name evidence="2" type="ORF">CBLFYP116_03760</name>
</gene>
<sequence>MLEKKFIYLLFCQGLKIISCIFFGSSLCFIGILIVSSCVLITSCVFISISGAVISRILQRSCLFPDYEKSAQESAQESTLTHIENGWNNLAERGIINRDTVLLLITLMKENAVWQYAGTKGLFFRGLRRNLCTGCIWKCFARSLGEDILKI</sequence>
<name>A0A6N2WMK4_9FIRM</name>
<dbReference type="AlphaFoldDB" id="A0A6N2WMK4"/>
<evidence type="ECO:0000256" key="1">
    <source>
        <dbReference type="SAM" id="Phobius"/>
    </source>
</evidence>
<keyword evidence="1" id="KW-0812">Transmembrane</keyword>
<proteinExistence type="predicted"/>
<dbReference type="EMBL" id="CACRTF010000017">
    <property type="protein sequence ID" value="VYT43380.1"/>
    <property type="molecule type" value="Genomic_DNA"/>
</dbReference>
<keyword evidence="1" id="KW-0472">Membrane</keyword>
<reference evidence="2" key="1">
    <citation type="submission" date="2019-11" db="EMBL/GenBank/DDBJ databases">
        <authorList>
            <person name="Feng L."/>
        </authorList>
    </citation>
    <scope>NUCLEOTIDE SEQUENCE</scope>
    <source>
        <strain evidence="2">CbolteaeLFYP116</strain>
    </source>
</reference>
<feature type="transmembrane region" description="Helical" evidence="1">
    <location>
        <begin position="7"/>
        <end position="24"/>
    </location>
</feature>
<keyword evidence="1" id="KW-1133">Transmembrane helix</keyword>
<protein>
    <submittedName>
        <fullName evidence="2">Uncharacterized protein</fullName>
    </submittedName>
</protein>
<evidence type="ECO:0000313" key="2">
    <source>
        <dbReference type="EMBL" id="VYT43380.1"/>
    </source>
</evidence>
<organism evidence="2">
    <name type="scientific">Enterocloster bolteae</name>
    <dbReference type="NCBI Taxonomy" id="208479"/>
    <lineage>
        <taxon>Bacteria</taxon>
        <taxon>Bacillati</taxon>
        <taxon>Bacillota</taxon>
        <taxon>Clostridia</taxon>
        <taxon>Lachnospirales</taxon>
        <taxon>Lachnospiraceae</taxon>
        <taxon>Enterocloster</taxon>
    </lineage>
</organism>
<feature type="transmembrane region" description="Helical" evidence="1">
    <location>
        <begin position="30"/>
        <end position="54"/>
    </location>
</feature>